<evidence type="ECO:0000259" key="3">
    <source>
        <dbReference type="Pfam" id="PF07699"/>
    </source>
</evidence>
<gene>
    <name evidence="4" type="ORF">M0811_06638</name>
</gene>
<feature type="region of interest" description="Disordered" evidence="1">
    <location>
        <begin position="29"/>
        <end position="98"/>
    </location>
</feature>
<organism evidence="4 5">
    <name type="scientific">Anaeramoeba ignava</name>
    <name type="common">Anaerobic marine amoeba</name>
    <dbReference type="NCBI Taxonomy" id="1746090"/>
    <lineage>
        <taxon>Eukaryota</taxon>
        <taxon>Metamonada</taxon>
        <taxon>Anaeramoebidae</taxon>
        <taxon>Anaeramoeba</taxon>
    </lineage>
</organism>
<dbReference type="SMART" id="SM01411">
    <property type="entry name" value="Ephrin_rec_like"/>
    <property type="match status" value="2"/>
</dbReference>
<dbReference type="InterPro" id="IPR011641">
    <property type="entry name" value="Tyr-kin_ephrin_A/B_rcpt-like"/>
</dbReference>
<accession>A0A9Q0RCU3</accession>
<dbReference type="Proteomes" id="UP001149090">
    <property type="component" value="Unassembled WGS sequence"/>
</dbReference>
<evidence type="ECO:0000256" key="1">
    <source>
        <dbReference type="SAM" id="MobiDB-lite"/>
    </source>
</evidence>
<dbReference type="SUPFAM" id="SSF57184">
    <property type="entry name" value="Growth factor receptor domain"/>
    <property type="match status" value="1"/>
</dbReference>
<dbReference type="PANTHER" id="PTHR46967">
    <property type="entry name" value="INSULIN-LIKE GROWTH FACTOR BINDING PROTEIN,N-TERMINAL"/>
    <property type="match status" value="1"/>
</dbReference>
<feature type="compositionally biased region" description="Basic residues" evidence="1">
    <location>
        <begin position="32"/>
        <end position="51"/>
    </location>
</feature>
<keyword evidence="2" id="KW-0812">Transmembrane</keyword>
<feature type="compositionally biased region" description="Polar residues" evidence="1">
    <location>
        <begin position="87"/>
        <end position="98"/>
    </location>
</feature>
<feature type="domain" description="Tyrosine-protein kinase ephrin type A/B receptor-like" evidence="3">
    <location>
        <begin position="290"/>
        <end position="331"/>
    </location>
</feature>
<keyword evidence="2" id="KW-0472">Membrane</keyword>
<feature type="transmembrane region" description="Helical" evidence="2">
    <location>
        <begin position="390"/>
        <end position="411"/>
    </location>
</feature>
<reference evidence="4" key="1">
    <citation type="submission" date="2022-10" db="EMBL/GenBank/DDBJ databases">
        <title>Novel sulphate-reducing endosymbionts in the free-living metamonad Anaeramoeba.</title>
        <authorList>
            <person name="Jerlstrom-Hultqvist J."/>
            <person name="Cepicka I."/>
            <person name="Gallot-Lavallee L."/>
            <person name="Salas-Leiva D."/>
            <person name="Curtis B.A."/>
            <person name="Zahonova K."/>
            <person name="Pipaliya S."/>
            <person name="Dacks J."/>
            <person name="Roger A.J."/>
        </authorList>
    </citation>
    <scope>NUCLEOTIDE SEQUENCE</scope>
    <source>
        <strain evidence="4">BMAN</strain>
    </source>
</reference>
<dbReference type="EMBL" id="JAPDFW010000063">
    <property type="protein sequence ID" value="KAJ5075776.1"/>
    <property type="molecule type" value="Genomic_DNA"/>
</dbReference>
<proteinExistence type="predicted"/>
<evidence type="ECO:0000313" key="5">
    <source>
        <dbReference type="Proteomes" id="UP001149090"/>
    </source>
</evidence>
<keyword evidence="2" id="KW-1133">Transmembrane helix</keyword>
<comment type="caution">
    <text evidence="4">The sequence shown here is derived from an EMBL/GenBank/DDBJ whole genome shotgun (WGS) entry which is preliminary data.</text>
</comment>
<dbReference type="InterPro" id="IPR009030">
    <property type="entry name" value="Growth_fac_rcpt_cys_sf"/>
</dbReference>
<dbReference type="OrthoDB" id="439917at2759"/>
<protein>
    <recommendedName>
        <fullName evidence="3">Tyrosine-protein kinase ephrin type A/B receptor-like domain-containing protein</fullName>
    </recommendedName>
</protein>
<evidence type="ECO:0000313" key="4">
    <source>
        <dbReference type="EMBL" id="KAJ5075776.1"/>
    </source>
</evidence>
<dbReference type="AlphaFoldDB" id="A0A9Q0RCU3"/>
<dbReference type="PANTHER" id="PTHR46967:SF1">
    <property type="entry name" value="KERATIN-ASSOCIATED PROTEIN 16-1-LIKE"/>
    <property type="match status" value="1"/>
</dbReference>
<keyword evidence="5" id="KW-1185">Reference proteome</keyword>
<sequence>MMINSFDLNSVFNYTPSLIQIPFETPNNFTTTKRRRIKGGQKKSKTQKKQQTKQIQERMNLKIDSNSQFKKDWQKVQMPKSQETKKNNLSMSPLKVTNNPNKLQQIENQKQAEIKALEKAYANELGLIKRDLDLAVADAENEFAKEFLQIQHQFLNWQNHQEVNSVNEIGISLKSLKQKFLFPFIKSDCVECPTGNVPNNLTYCENNCGNETLCPEQTDCHECDPGTRVADNKTICIPCTGGYISVDNRTICVPCNPGQGPNVEHTECDACAPGYYNNITGGICKGCDPGSYSPDSNSTNCTKCDPGTYQNEEAKSSCLFCGSGRYNSQPGRVTPCSICPAGSYCPYAKTANPITCPKNHKCPIGCSEPIKCGFLQTSKEGSDECKTSKIFLGIVPSVGGVLFIIIIWISWKRFKKKRELEKQKQRPKNMILTGDDLPDVHLLKTTVPKTQPSEIVYSGL</sequence>
<dbReference type="Gene3D" id="2.10.50.10">
    <property type="entry name" value="Tumor Necrosis Factor Receptor, subunit A, domain 2"/>
    <property type="match status" value="1"/>
</dbReference>
<dbReference type="Pfam" id="PF07699">
    <property type="entry name" value="Ephrin_rec_like"/>
    <property type="match status" value="1"/>
</dbReference>
<evidence type="ECO:0000256" key="2">
    <source>
        <dbReference type="SAM" id="Phobius"/>
    </source>
</evidence>
<name>A0A9Q0RCU3_ANAIG</name>